<dbReference type="AlphaFoldDB" id="A0A8J7V1Z2"/>
<dbReference type="SUPFAM" id="SSF53474">
    <property type="entry name" value="alpha/beta-Hydrolases"/>
    <property type="match status" value="1"/>
</dbReference>
<dbReference type="GO" id="GO:0016787">
    <property type="term" value="F:hydrolase activity"/>
    <property type="evidence" value="ECO:0007669"/>
    <property type="project" value="UniProtKB-KW"/>
</dbReference>
<dbReference type="Gene3D" id="3.40.50.1820">
    <property type="entry name" value="alpha/beta hydrolase"/>
    <property type="match status" value="1"/>
</dbReference>
<dbReference type="InterPro" id="IPR000073">
    <property type="entry name" value="AB_hydrolase_1"/>
</dbReference>
<sequence length="275" mass="30011">MPFWTSRGAKLFCHQEGGGAPILLIPGLGLDHQYYRLATPFLAESLSVHAVDPRGIGQSDAGDRPFTVEEWAADLAEMIPQLGVGPVHVLGTSLGGAMALALAEAAPDMVRSLTVVGAFSELDRAAVLNFDLRKRLIEKLGFSAEVADYMGLWTMTREFINSDEGYAQMQANQKIIRNNSPERYLEFVRSVLAWGRELPEQKDEPKFTARLGGITAPTLVVGSANDHLIPLRLSEIIAENIPGADLVVMPDGGHIPFVEKPREASRIVLDFVTNH</sequence>
<dbReference type="EMBL" id="JAGMWN010000003">
    <property type="protein sequence ID" value="MBP5856845.1"/>
    <property type="molecule type" value="Genomic_DNA"/>
</dbReference>
<evidence type="ECO:0000259" key="1">
    <source>
        <dbReference type="Pfam" id="PF00561"/>
    </source>
</evidence>
<reference evidence="2" key="1">
    <citation type="submission" date="2021-04" db="EMBL/GenBank/DDBJ databases">
        <authorList>
            <person name="Zhang D.-C."/>
        </authorList>
    </citation>
    <scope>NUCLEOTIDE SEQUENCE</scope>
    <source>
        <strain evidence="2">CGMCC 1.15697</strain>
    </source>
</reference>
<name>A0A8J7V1Z2_9PROT</name>
<dbReference type="PRINTS" id="PR00111">
    <property type="entry name" value="ABHYDROLASE"/>
</dbReference>
<dbReference type="PANTHER" id="PTHR43433">
    <property type="entry name" value="HYDROLASE, ALPHA/BETA FOLD FAMILY PROTEIN"/>
    <property type="match status" value="1"/>
</dbReference>
<evidence type="ECO:0000313" key="3">
    <source>
        <dbReference type="Proteomes" id="UP000672602"/>
    </source>
</evidence>
<keyword evidence="3" id="KW-1185">Reference proteome</keyword>
<gene>
    <name evidence="2" type="ORF">KAJ83_07490</name>
</gene>
<dbReference type="Pfam" id="PF00561">
    <property type="entry name" value="Abhydrolase_1"/>
    <property type="match status" value="1"/>
</dbReference>
<dbReference type="InterPro" id="IPR029058">
    <property type="entry name" value="AB_hydrolase_fold"/>
</dbReference>
<dbReference type="PANTHER" id="PTHR43433:SF5">
    <property type="entry name" value="AB HYDROLASE-1 DOMAIN-CONTAINING PROTEIN"/>
    <property type="match status" value="1"/>
</dbReference>
<protein>
    <submittedName>
        <fullName evidence="2">Alpha/beta hydrolase</fullName>
    </submittedName>
</protein>
<proteinExistence type="predicted"/>
<feature type="domain" description="AB hydrolase-1" evidence="1">
    <location>
        <begin position="21"/>
        <end position="261"/>
    </location>
</feature>
<dbReference type="Proteomes" id="UP000672602">
    <property type="component" value="Unassembled WGS sequence"/>
</dbReference>
<accession>A0A8J7V1Z2</accession>
<evidence type="ECO:0000313" key="2">
    <source>
        <dbReference type="EMBL" id="MBP5856845.1"/>
    </source>
</evidence>
<organism evidence="2 3">
    <name type="scientific">Marivibrio halodurans</name>
    <dbReference type="NCBI Taxonomy" id="2039722"/>
    <lineage>
        <taxon>Bacteria</taxon>
        <taxon>Pseudomonadati</taxon>
        <taxon>Pseudomonadota</taxon>
        <taxon>Alphaproteobacteria</taxon>
        <taxon>Rhodospirillales</taxon>
        <taxon>Rhodospirillaceae</taxon>
        <taxon>Marivibrio</taxon>
    </lineage>
</organism>
<comment type="caution">
    <text evidence="2">The sequence shown here is derived from an EMBL/GenBank/DDBJ whole genome shotgun (WGS) entry which is preliminary data.</text>
</comment>
<dbReference type="InterPro" id="IPR050471">
    <property type="entry name" value="AB_hydrolase"/>
</dbReference>
<dbReference type="RefSeq" id="WP_210681433.1">
    <property type="nucleotide sequence ID" value="NZ_JAGMWN010000003.1"/>
</dbReference>
<keyword evidence="2" id="KW-0378">Hydrolase</keyword>